<dbReference type="Gene3D" id="2.60.40.10">
    <property type="entry name" value="Immunoglobulins"/>
    <property type="match status" value="1"/>
</dbReference>
<evidence type="ECO:0000313" key="2">
    <source>
        <dbReference type="EMBL" id="MBD2756925.1"/>
    </source>
</evidence>
<dbReference type="InterPro" id="IPR013783">
    <property type="entry name" value="Ig-like_fold"/>
</dbReference>
<reference evidence="2" key="1">
    <citation type="submission" date="2020-09" db="EMBL/GenBank/DDBJ databases">
        <authorList>
            <person name="Kim M.K."/>
        </authorList>
    </citation>
    <scope>NUCLEOTIDE SEQUENCE</scope>
    <source>
        <strain evidence="2">BT704</strain>
    </source>
</reference>
<sequence>MTNGVYERENKLWNGDYLSYGPEELNYAKNWLQERVTFLDTYFENFAGNQPIIYSFNAAVSGTDVVLNWRANCSAISSFAVEASSDSLNWHTITPISILANDSITCNYSFTDTNVEANTVYYRLKVADKNSGIFYSSVRYVHLDFPVNFSIVSIFPNPVSTTLQIQGNIEKVNILSLQGVSVYEADNGSPTGINVQSFPAGVYVVRVTQKDGLISSHRIVINR</sequence>
<dbReference type="InterPro" id="IPR026444">
    <property type="entry name" value="Secre_tail"/>
</dbReference>
<name>A0A927GGS8_9BACT</name>
<feature type="domain" description="Secretion system C-terminal sorting" evidence="1">
    <location>
        <begin position="154"/>
        <end position="221"/>
    </location>
</feature>
<dbReference type="EMBL" id="JACXAA010000015">
    <property type="protein sequence ID" value="MBD2756925.1"/>
    <property type="molecule type" value="Genomic_DNA"/>
</dbReference>
<dbReference type="NCBIfam" id="TIGR04183">
    <property type="entry name" value="Por_Secre_tail"/>
    <property type="match status" value="1"/>
</dbReference>
<protein>
    <submittedName>
        <fullName evidence="2">T9SS type A sorting domain-containing protein</fullName>
    </submittedName>
</protein>
<gene>
    <name evidence="2" type="ORF">IC230_28860</name>
</gene>
<proteinExistence type="predicted"/>
<organism evidence="2 3">
    <name type="scientific">Spirosoma validum</name>
    <dbReference type="NCBI Taxonomy" id="2771355"/>
    <lineage>
        <taxon>Bacteria</taxon>
        <taxon>Pseudomonadati</taxon>
        <taxon>Bacteroidota</taxon>
        <taxon>Cytophagia</taxon>
        <taxon>Cytophagales</taxon>
        <taxon>Cytophagaceae</taxon>
        <taxon>Spirosoma</taxon>
    </lineage>
</organism>
<keyword evidence="3" id="KW-1185">Reference proteome</keyword>
<dbReference type="SUPFAM" id="SSF49785">
    <property type="entry name" value="Galactose-binding domain-like"/>
    <property type="match status" value="1"/>
</dbReference>
<dbReference type="AlphaFoldDB" id="A0A927GGS8"/>
<accession>A0A927GGS8</accession>
<comment type="caution">
    <text evidence="2">The sequence shown here is derived from an EMBL/GenBank/DDBJ whole genome shotgun (WGS) entry which is preliminary data.</text>
</comment>
<dbReference type="Proteomes" id="UP000653797">
    <property type="component" value="Unassembled WGS sequence"/>
</dbReference>
<evidence type="ECO:0000313" key="3">
    <source>
        <dbReference type="Proteomes" id="UP000653797"/>
    </source>
</evidence>
<dbReference type="RefSeq" id="WP_191042547.1">
    <property type="nucleotide sequence ID" value="NZ_JACXAA010000015.1"/>
</dbReference>
<dbReference type="Pfam" id="PF18962">
    <property type="entry name" value="Por_Secre_tail"/>
    <property type="match status" value="1"/>
</dbReference>
<evidence type="ECO:0000259" key="1">
    <source>
        <dbReference type="Pfam" id="PF18962"/>
    </source>
</evidence>
<dbReference type="InterPro" id="IPR008979">
    <property type="entry name" value="Galactose-bd-like_sf"/>
</dbReference>